<sequence length="52" mass="6150">MFDKGIWLNEPRHWNVAEERLTVTTSANRFLATDALWLLPRHWSFSGCFGDR</sequence>
<reference evidence="1 2" key="1">
    <citation type="submission" date="2017-11" db="EMBL/GenBank/DDBJ databases">
        <authorList>
            <person name="Han C.G."/>
        </authorList>
    </citation>
    <scope>NUCLEOTIDE SEQUENCE [LARGE SCALE GENOMIC DNA]</scope>
    <source>
        <strain evidence="1">CFBP3840</strain>
    </source>
</reference>
<accession>A0A2K4WR78</accession>
<organism evidence="1 2">
    <name type="scientific">Pseudomonas syringae</name>
    <dbReference type="NCBI Taxonomy" id="317"/>
    <lineage>
        <taxon>Bacteria</taxon>
        <taxon>Pseudomonadati</taxon>
        <taxon>Pseudomonadota</taxon>
        <taxon>Gammaproteobacteria</taxon>
        <taxon>Pseudomonadales</taxon>
        <taxon>Pseudomonadaceae</taxon>
        <taxon>Pseudomonas</taxon>
    </lineage>
</organism>
<evidence type="ECO:0000313" key="1">
    <source>
        <dbReference type="EMBL" id="SOS38411.1"/>
    </source>
</evidence>
<gene>
    <name evidence="1" type="ORF">CFBP3840_01348</name>
</gene>
<dbReference type="Proteomes" id="UP000238095">
    <property type="component" value="Chromosome 1"/>
</dbReference>
<dbReference type="EMBL" id="LT963409">
    <property type="protein sequence ID" value="SOS38411.1"/>
    <property type="molecule type" value="Genomic_DNA"/>
</dbReference>
<proteinExistence type="predicted"/>
<name>A0A2K4WR78_PSESX</name>
<evidence type="ECO:0000313" key="2">
    <source>
        <dbReference type="Proteomes" id="UP000238095"/>
    </source>
</evidence>
<protein>
    <submittedName>
        <fullName evidence="1">Uncharacterized protein</fullName>
    </submittedName>
</protein>
<dbReference type="AlphaFoldDB" id="A0A2K4WR78"/>